<dbReference type="OrthoDB" id="205164at2157"/>
<feature type="compositionally biased region" description="Acidic residues" evidence="1">
    <location>
        <begin position="23"/>
        <end position="35"/>
    </location>
</feature>
<gene>
    <name evidence="2" type="ORF">B2G88_10055</name>
</gene>
<dbReference type="Proteomes" id="UP000196084">
    <property type="component" value="Unassembled WGS sequence"/>
</dbReference>
<comment type="caution">
    <text evidence="2">The sequence shown here is derived from an EMBL/GenBank/DDBJ whole genome shotgun (WGS) entry which is preliminary data.</text>
</comment>
<dbReference type="EMBL" id="MWPH01000002">
    <property type="protein sequence ID" value="OVE84718.1"/>
    <property type="molecule type" value="Genomic_DNA"/>
</dbReference>
<proteinExistence type="predicted"/>
<sequence>MADDTDQLEERDRGDGSHLEGVSDADDDPTDSFDLEWAERVRIGVSRGEEDLEIGPPREYPNRADIAVRPVSADSTRIGLSIDVMASDYGAGHADVELTPAEARTLRDRLDETVRWMTDTEGDEME</sequence>
<accession>A0A202E976</accession>
<dbReference type="RefSeq" id="WP_054863962.1">
    <property type="nucleotide sequence ID" value="NZ_MWPH01000002.1"/>
</dbReference>
<feature type="compositionally biased region" description="Basic and acidic residues" evidence="1">
    <location>
        <begin position="8"/>
        <end position="18"/>
    </location>
</feature>
<reference evidence="2 3" key="1">
    <citation type="submission" date="2017-02" db="EMBL/GenBank/DDBJ databases">
        <title>Natronthermophilus aegyptiacus gen. nov.,sp. nov., an aerobic, extremely halophilic alkalithermophilic archaeon isolated from the athalassohaline Wadi An Natrun, Egypt.</title>
        <authorList>
            <person name="Zhao B."/>
        </authorList>
    </citation>
    <scope>NUCLEOTIDE SEQUENCE [LARGE SCALE GENOMIC DNA]</scope>
    <source>
        <strain evidence="2 3">CGMCC 1.3597</strain>
    </source>
</reference>
<evidence type="ECO:0000256" key="1">
    <source>
        <dbReference type="SAM" id="MobiDB-lite"/>
    </source>
</evidence>
<feature type="region of interest" description="Disordered" evidence="1">
    <location>
        <begin position="1"/>
        <end position="35"/>
    </location>
</feature>
<dbReference type="AlphaFoldDB" id="A0A202E976"/>
<evidence type="ECO:0000313" key="3">
    <source>
        <dbReference type="Proteomes" id="UP000196084"/>
    </source>
</evidence>
<name>A0A202E976_9EURY</name>
<organism evidence="2 3">
    <name type="scientific">Natronolimnobius baerhuensis</name>
    <dbReference type="NCBI Taxonomy" id="253108"/>
    <lineage>
        <taxon>Archaea</taxon>
        <taxon>Methanobacteriati</taxon>
        <taxon>Methanobacteriota</taxon>
        <taxon>Stenosarchaea group</taxon>
        <taxon>Halobacteria</taxon>
        <taxon>Halobacteriales</taxon>
        <taxon>Natrialbaceae</taxon>
        <taxon>Natronolimnobius</taxon>
    </lineage>
</organism>
<keyword evidence="3" id="KW-1185">Reference proteome</keyword>
<evidence type="ECO:0000313" key="2">
    <source>
        <dbReference type="EMBL" id="OVE84718.1"/>
    </source>
</evidence>
<protein>
    <submittedName>
        <fullName evidence="2">Uncharacterized protein</fullName>
    </submittedName>
</protein>